<dbReference type="SUPFAM" id="SSF55961">
    <property type="entry name" value="Bet v1-like"/>
    <property type="match status" value="1"/>
</dbReference>
<proteinExistence type="predicted"/>
<organism evidence="2 3">
    <name type="scientific">Actinomadura rayongensis</name>
    <dbReference type="NCBI Taxonomy" id="1429076"/>
    <lineage>
        <taxon>Bacteria</taxon>
        <taxon>Bacillati</taxon>
        <taxon>Actinomycetota</taxon>
        <taxon>Actinomycetes</taxon>
        <taxon>Streptosporangiales</taxon>
        <taxon>Thermomonosporaceae</taxon>
        <taxon>Actinomadura</taxon>
    </lineage>
</organism>
<dbReference type="Gene3D" id="3.30.530.20">
    <property type="match status" value="1"/>
</dbReference>
<name>A0A6I4WBR7_9ACTN</name>
<evidence type="ECO:0000259" key="1">
    <source>
        <dbReference type="Pfam" id="PF03364"/>
    </source>
</evidence>
<evidence type="ECO:0000313" key="3">
    <source>
        <dbReference type="Proteomes" id="UP000431901"/>
    </source>
</evidence>
<sequence length="148" mass="17102">MQTVSVTKDLRAPIGRLWDLLLDVERFADYMSDVEWIKVLDVRDDVRTAEWSVILRGSILRWSEKGRVDPSRHRIDFEQLDGDLSVFQGEWLLTDLGGGLTRASLRIEFEIGIPLMARMLDPIARESLRTNTSRMLEELEQRACAPEE</sequence>
<dbReference type="OrthoDB" id="9134299at2"/>
<keyword evidence="3" id="KW-1185">Reference proteome</keyword>
<dbReference type="Proteomes" id="UP000431901">
    <property type="component" value="Unassembled WGS sequence"/>
</dbReference>
<dbReference type="EMBL" id="WUTW01000004">
    <property type="protein sequence ID" value="MXQ66260.1"/>
    <property type="molecule type" value="Genomic_DNA"/>
</dbReference>
<dbReference type="InterPro" id="IPR023393">
    <property type="entry name" value="START-like_dom_sf"/>
</dbReference>
<dbReference type="Pfam" id="PF03364">
    <property type="entry name" value="Polyketide_cyc"/>
    <property type="match status" value="1"/>
</dbReference>
<comment type="caution">
    <text evidence="2">The sequence shown here is derived from an EMBL/GenBank/DDBJ whole genome shotgun (WGS) entry which is preliminary data.</text>
</comment>
<evidence type="ECO:0000313" key="2">
    <source>
        <dbReference type="EMBL" id="MXQ66260.1"/>
    </source>
</evidence>
<gene>
    <name evidence="2" type="ORF">GQ466_19780</name>
</gene>
<reference evidence="2 3" key="1">
    <citation type="submission" date="2019-12" db="EMBL/GenBank/DDBJ databases">
        <title>Nocardia macrotermitis sp. nov. and Nocardia aurantia sp. nov., isolated from the gut of the fungus growing-termite Macrotermes natalensis.</title>
        <authorList>
            <person name="Christine B."/>
            <person name="Rene B."/>
        </authorList>
    </citation>
    <scope>NUCLEOTIDE SEQUENCE [LARGE SCALE GENOMIC DNA]</scope>
    <source>
        <strain evidence="2 3">DSM 102126</strain>
    </source>
</reference>
<dbReference type="AlphaFoldDB" id="A0A6I4WBR7"/>
<dbReference type="InterPro" id="IPR005031">
    <property type="entry name" value="COQ10_START"/>
</dbReference>
<dbReference type="RefSeq" id="WP_161104471.1">
    <property type="nucleotide sequence ID" value="NZ_JBHLYI010000007.1"/>
</dbReference>
<protein>
    <submittedName>
        <fullName evidence="2">Cyclase</fullName>
    </submittedName>
</protein>
<accession>A0A6I4WBR7</accession>
<feature type="domain" description="Coenzyme Q-binding protein COQ10 START" evidence="1">
    <location>
        <begin position="12"/>
        <end position="135"/>
    </location>
</feature>